<evidence type="ECO:0000313" key="2">
    <source>
        <dbReference type="EMBL" id="CCA66914.1"/>
    </source>
</evidence>
<proteinExistence type="predicted"/>
<organism evidence="2 3">
    <name type="scientific">Serendipita indica (strain DSM 11827)</name>
    <name type="common">Root endophyte fungus</name>
    <name type="synonym">Piriformospora indica</name>
    <dbReference type="NCBI Taxonomy" id="1109443"/>
    <lineage>
        <taxon>Eukaryota</taxon>
        <taxon>Fungi</taxon>
        <taxon>Dikarya</taxon>
        <taxon>Basidiomycota</taxon>
        <taxon>Agaricomycotina</taxon>
        <taxon>Agaricomycetes</taxon>
        <taxon>Sebacinales</taxon>
        <taxon>Serendipitaceae</taxon>
        <taxon>Serendipita</taxon>
    </lineage>
</organism>
<feature type="region of interest" description="Disordered" evidence="1">
    <location>
        <begin position="1"/>
        <end position="21"/>
    </location>
</feature>
<comment type="caution">
    <text evidence="2">The sequence shown here is derived from an EMBL/GenBank/DDBJ whole genome shotgun (WGS) entry which is preliminary data.</text>
</comment>
<dbReference type="HOGENOM" id="CLU_2638966_0_0_1"/>
<dbReference type="InParanoid" id="G4T6E7"/>
<sequence length="77" mass="8478">MVEEYGRGDKTTATNVGPLATCGQDPVRPAAQCKIPFGTLGRHVGYDFNGIQATRPQSETHLMNSMFRMCQGKLFKD</sequence>
<accession>G4T6E7</accession>
<protein>
    <submittedName>
        <fullName evidence="2">Uncharacterized protein</fullName>
    </submittedName>
</protein>
<evidence type="ECO:0000313" key="3">
    <source>
        <dbReference type="Proteomes" id="UP000007148"/>
    </source>
</evidence>
<gene>
    <name evidence="2" type="ORF">PIIN_00753</name>
</gene>
<reference evidence="2 3" key="1">
    <citation type="journal article" date="2011" name="PLoS Pathog.">
        <title>Endophytic Life Strategies Decoded by Genome and Transcriptome Analyses of the Mutualistic Root Symbiont Piriformospora indica.</title>
        <authorList>
            <person name="Zuccaro A."/>
            <person name="Lahrmann U."/>
            <person name="Guldener U."/>
            <person name="Langen G."/>
            <person name="Pfiffi S."/>
            <person name="Biedenkopf D."/>
            <person name="Wong P."/>
            <person name="Samans B."/>
            <person name="Grimm C."/>
            <person name="Basiewicz M."/>
            <person name="Murat C."/>
            <person name="Martin F."/>
            <person name="Kogel K.H."/>
        </authorList>
    </citation>
    <scope>NUCLEOTIDE SEQUENCE [LARGE SCALE GENOMIC DNA]</scope>
    <source>
        <strain evidence="2 3">DSM 11827</strain>
    </source>
</reference>
<dbReference type="AlphaFoldDB" id="G4T6E7"/>
<keyword evidence="3" id="KW-1185">Reference proteome</keyword>
<dbReference type="Proteomes" id="UP000007148">
    <property type="component" value="Unassembled WGS sequence"/>
</dbReference>
<feature type="compositionally biased region" description="Basic and acidic residues" evidence="1">
    <location>
        <begin position="1"/>
        <end position="10"/>
    </location>
</feature>
<name>G4T6E7_SERID</name>
<evidence type="ECO:0000256" key="1">
    <source>
        <dbReference type="SAM" id="MobiDB-lite"/>
    </source>
</evidence>
<dbReference type="EMBL" id="CAFZ01000007">
    <property type="protein sequence ID" value="CCA66914.1"/>
    <property type="molecule type" value="Genomic_DNA"/>
</dbReference>